<evidence type="ECO:0000256" key="1">
    <source>
        <dbReference type="SAM" id="Phobius"/>
    </source>
</evidence>
<feature type="transmembrane region" description="Helical" evidence="1">
    <location>
        <begin position="44"/>
        <end position="65"/>
    </location>
</feature>
<feature type="transmembrane region" description="Helical" evidence="1">
    <location>
        <begin position="144"/>
        <end position="164"/>
    </location>
</feature>
<organism evidence="4 5">
    <name type="scientific">Adineta ricciae</name>
    <name type="common">Rotifer</name>
    <dbReference type="NCBI Taxonomy" id="249248"/>
    <lineage>
        <taxon>Eukaryota</taxon>
        <taxon>Metazoa</taxon>
        <taxon>Spiralia</taxon>
        <taxon>Gnathifera</taxon>
        <taxon>Rotifera</taxon>
        <taxon>Eurotatoria</taxon>
        <taxon>Bdelloidea</taxon>
        <taxon>Adinetida</taxon>
        <taxon>Adinetidae</taxon>
        <taxon>Adineta</taxon>
    </lineage>
</organism>
<accession>A0A815XAB4</accession>
<feature type="signal peptide" evidence="2">
    <location>
        <begin position="1"/>
        <end position="24"/>
    </location>
</feature>
<sequence length="165" mass="18971">MRGGHFLMYRSVTILLLLIALAAGGISSMLKPIFEDSSKWKPFVALNLVICLTDIILSIYNIIIFKRNGNLIHNRMIYKRHMQGCNEHVKIPIHTYVTETSALASEQEQVAADLQNVSSHVNEVSCMYYNEYYLKRYTYFPRTIIKHIIIFLLAMAEGIVLTIMI</sequence>
<dbReference type="EMBL" id="CAJNOJ010001048">
    <property type="protein sequence ID" value="CAF1540282.1"/>
    <property type="molecule type" value="Genomic_DNA"/>
</dbReference>
<evidence type="ECO:0000313" key="4">
    <source>
        <dbReference type="EMBL" id="CAF1554990.1"/>
    </source>
</evidence>
<reference evidence="4" key="1">
    <citation type="submission" date="2021-02" db="EMBL/GenBank/DDBJ databases">
        <authorList>
            <person name="Nowell W R."/>
        </authorList>
    </citation>
    <scope>NUCLEOTIDE SEQUENCE</scope>
</reference>
<feature type="chain" id="PRO_5036412481" evidence="2">
    <location>
        <begin position="25"/>
        <end position="165"/>
    </location>
</feature>
<evidence type="ECO:0000313" key="5">
    <source>
        <dbReference type="Proteomes" id="UP000663828"/>
    </source>
</evidence>
<protein>
    <submittedName>
        <fullName evidence="4">Uncharacterized protein</fullName>
    </submittedName>
</protein>
<comment type="caution">
    <text evidence="4">The sequence shown here is derived from an EMBL/GenBank/DDBJ whole genome shotgun (WGS) entry which is preliminary data.</text>
</comment>
<evidence type="ECO:0000256" key="2">
    <source>
        <dbReference type="SAM" id="SignalP"/>
    </source>
</evidence>
<evidence type="ECO:0000313" key="3">
    <source>
        <dbReference type="EMBL" id="CAF1540282.1"/>
    </source>
</evidence>
<keyword evidence="1" id="KW-1133">Transmembrane helix</keyword>
<proteinExistence type="predicted"/>
<gene>
    <name evidence="3" type="ORF">EDS130_LOCUS45268</name>
    <name evidence="4" type="ORF">XAT740_LOCUS43185</name>
</gene>
<dbReference type="Proteomes" id="UP000663852">
    <property type="component" value="Unassembled WGS sequence"/>
</dbReference>
<dbReference type="EMBL" id="CAJNOR010005281">
    <property type="protein sequence ID" value="CAF1554990.1"/>
    <property type="molecule type" value="Genomic_DNA"/>
</dbReference>
<keyword evidence="1" id="KW-0472">Membrane</keyword>
<dbReference type="Proteomes" id="UP000663828">
    <property type="component" value="Unassembled WGS sequence"/>
</dbReference>
<dbReference type="AlphaFoldDB" id="A0A815XAB4"/>
<keyword evidence="2" id="KW-0732">Signal</keyword>
<name>A0A815XAB4_ADIRI</name>
<keyword evidence="1" id="KW-0812">Transmembrane</keyword>
<keyword evidence="5" id="KW-1185">Reference proteome</keyword>